<protein>
    <submittedName>
        <fullName evidence="1">PIR Superfamily Protein</fullName>
    </submittedName>
</protein>
<reference evidence="2" key="1">
    <citation type="submission" date="2016-05" db="EMBL/GenBank/DDBJ databases">
        <authorList>
            <person name="Naeem Raeece"/>
        </authorList>
    </citation>
    <scope>NUCLEOTIDE SEQUENCE [LARGE SCALE GENOMIC DNA]</scope>
</reference>
<accession>A0A1A8WKS1</accession>
<dbReference type="AlphaFoldDB" id="A0A1A8WKS1"/>
<organism evidence="1 2">
    <name type="scientific">Plasmodium ovale curtisi</name>
    <dbReference type="NCBI Taxonomy" id="864141"/>
    <lineage>
        <taxon>Eukaryota</taxon>
        <taxon>Sar</taxon>
        <taxon>Alveolata</taxon>
        <taxon>Apicomplexa</taxon>
        <taxon>Aconoidasida</taxon>
        <taxon>Haemosporida</taxon>
        <taxon>Plasmodiidae</taxon>
        <taxon>Plasmodium</taxon>
        <taxon>Plasmodium (Plasmodium)</taxon>
    </lineage>
</organism>
<proteinExistence type="predicted"/>
<evidence type="ECO:0000313" key="1">
    <source>
        <dbReference type="EMBL" id="SBS92461.1"/>
    </source>
</evidence>
<gene>
    <name evidence="1" type="ORF">POVCU2_0074290</name>
</gene>
<dbReference type="EMBL" id="FLQU01001290">
    <property type="protein sequence ID" value="SBS92461.1"/>
    <property type="molecule type" value="Genomic_DNA"/>
</dbReference>
<sequence length="357" mass="41560">MSTKTTDPILQELDKKYPILSGLPLFRIYNNFDTYSMRRARDSICKNHINNSFSHSDVILSICESIEQIFINSKSIVDRFPHVNFNKYCEYLSFYIYEKIKNITTENNYEEFYKALNEANITYILNHDNCNITNFKNNEEGYNKKKELFFRSEILHWIKIKYDNTFSGDESFCNIYFKDCAKFYNENIKNEYCKLAKLHDNEIKSFLTNFRETKKFLGDQSINISIDETHLPSESTCPPETEIELELKPGILASDESMISPAGHSNAETTPIGSPNSDTDKTLEILISAASGLVLVFPILYKFTPFGTWLHNRLRTNKGKIDLEAKSEEFNIDNFENEDITSYSDIYNINYYSARNS</sequence>
<dbReference type="Pfam" id="PF05795">
    <property type="entry name" value="Plasmodium_Vir"/>
    <property type="match status" value="1"/>
</dbReference>
<dbReference type="InterPro" id="IPR008780">
    <property type="entry name" value="Plasmodium_Vir"/>
</dbReference>
<dbReference type="Proteomes" id="UP000078560">
    <property type="component" value="Unassembled WGS sequence"/>
</dbReference>
<evidence type="ECO:0000313" key="2">
    <source>
        <dbReference type="Proteomes" id="UP000078560"/>
    </source>
</evidence>
<name>A0A1A8WKS1_PLAOA</name>